<evidence type="ECO:0000313" key="2">
    <source>
        <dbReference type="EMBL" id="OGC59190.1"/>
    </source>
</evidence>
<organism evidence="2 3">
    <name type="scientific">candidate division WWE3 bacterium RIFCSPLOWO2_01_FULL_42_11</name>
    <dbReference type="NCBI Taxonomy" id="1802627"/>
    <lineage>
        <taxon>Bacteria</taxon>
        <taxon>Katanobacteria</taxon>
    </lineage>
</organism>
<dbReference type="PROSITE" id="PS50879">
    <property type="entry name" value="RNASE_H_1"/>
    <property type="match status" value="1"/>
</dbReference>
<name>A0A1F4VQ70_UNCKA</name>
<reference evidence="2 3" key="1">
    <citation type="journal article" date="2016" name="Nat. Commun.">
        <title>Thousands of microbial genomes shed light on interconnected biogeochemical processes in an aquifer system.</title>
        <authorList>
            <person name="Anantharaman K."/>
            <person name="Brown C.T."/>
            <person name="Hug L.A."/>
            <person name="Sharon I."/>
            <person name="Castelle C.J."/>
            <person name="Probst A.J."/>
            <person name="Thomas B.C."/>
            <person name="Singh A."/>
            <person name="Wilkins M.J."/>
            <person name="Karaoz U."/>
            <person name="Brodie E.L."/>
            <person name="Williams K.H."/>
            <person name="Hubbard S.S."/>
            <person name="Banfield J.F."/>
        </authorList>
    </citation>
    <scope>NUCLEOTIDE SEQUENCE [LARGE SCALE GENOMIC DNA]</scope>
</reference>
<feature type="domain" description="RNase H type-1" evidence="1">
    <location>
        <begin position="1"/>
        <end position="129"/>
    </location>
</feature>
<proteinExistence type="predicted"/>
<dbReference type="PANTHER" id="PTHR48475">
    <property type="entry name" value="RIBONUCLEASE H"/>
    <property type="match status" value="1"/>
</dbReference>
<evidence type="ECO:0000313" key="3">
    <source>
        <dbReference type="Proteomes" id="UP000178964"/>
    </source>
</evidence>
<sequence length="135" mass="14648">MVSLYTDGGARGNPGPAACAFVIKDEKGEVVQSGGEFIGEATNNVAEYKGLILGLTKAHGSVIKVLTCFLDSELVVKQLTGEYRVKDTHLKDLFAHAKLLVEKFEFVEFKAIPRSKNKEADKILNGVLDKNSHLG</sequence>
<dbReference type="Gene3D" id="3.30.420.10">
    <property type="entry name" value="Ribonuclease H-like superfamily/Ribonuclease H"/>
    <property type="match status" value="1"/>
</dbReference>
<dbReference type="Pfam" id="PF13456">
    <property type="entry name" value="RVT_3"/>
    <property type="match status" value="1"/>
</dbReference>
<dbReference type="InterPro" id="IPR002156">
    <property type="entry name" value="RNaseH_domain"/>
</dbReference>
<accession>A0A1F4VQ70</accession>
<dbReference type="GO" id="GO:0004523">
    <property type="term" value="F:RNA-DNA hybrid ribonuclease activity"/>
    <property type="evidence" value="ECO:0007669"/>
    <property type="project" value="InterPro"/>
</dbReference>
<protein>
    <recommendedName>
        <fullName evidence="1">RNase H type-1 domain-containing protein</fullName>
    </recommendedName>
</protein>
<gene>
    <name evidence="2" type="ORF">A3A70_02975</name>
</gene>
<dbReference type="InterPro" id="IPR012337">
    <property type="entry name" value="RNaseH-like_sf"/>
</dbReference>
<dbReference type="GO" id="GO:0003676">
    <property type="term" value="F:nucleic acid binding"/>
    <property type="evidence" value="ECO:0007669"/>
    <property type="project" value="InterPro"/>
</dbReference>
<dbReference type="CDD" id="cd09279">
    <property type="entry name" value="RNase_HI_like"/>
    <property type="match status" value="1"/>
</dbReference>
<comment type="caution">
    <text evidence="2">The sequence shown here is derived from an EMBL/GenBank/DDBJ whole genome shotgun (WGS) entry which is preliminary data.</text>
</comment>
<dbReference type="SUPFAM" id="SSF53098">
    <property type="entry name" value="Ribonuclease H-like"/>
    <property type="match status" value="1"/>
</dbReference>
<dbReference type="AlphaFoldDB" id="A0A1F4VQ70"/>
<dbReference type="PANTHER" id="PTHR48475:SF1">
    <property type="entry name" value="RNASE H TYPE-1 DOMAIN-CONTAINING PROTEIN"/>
    <property type="match status" value="1"/>
</dbReference>
<dbReference type="STRING" id="1802627.A3A70_02975"/>
<dbReference type="InterPro" id="IPR036397">
    <property type="entry name" value="RNaseH_sf"/>
</dbReference>
<evidence type="ECO:0000259" key="1">
    <source>
        <dbReference type="PROSITE" id="PS50879"/>
    </source>
</evidence>
<dbReference type="Proteomes" id="UP000178964">
    <property type="component" value="Unassembled WGS sequence"/>
</dbReference>
<dbReference type="EMBL" id="MEVK01000021">
    <property type="protein sequence ID" value="OGC59190.1"/>
    <property type="molecule type" value="Genomic_DNA"/>
</dbReference>